<name>A0A2A4AKW2_9CORY</name>
<accession>A0A2A4AKW2</accession>
<protein>
    <submittedName>
        <fullName evidence="1">Uncharacterized protein</fullName>
    </submittedName>
</protein>
<proteinExistence type="predicted"/>
<dbReference type="AlphaFoldDB" id="A0A2A4AKW2"/>
<evidence type="ECO:0000313" key="1">
    <source>
        <dbReference type="EMBL" id="PCC82738.1"/>
    </source>
</evidence>
<sequence>MSEYPHPRIFGEDAARDFADEVHSTIKAALPVSDNDLDADFILNESNGIFVLSVLAPLYYGRKTTSAEKRVESERSDLYALVVEYKLTQDRDSKFLTVRNSAFEIRVHTQSAIKFEYEREKERAPAAHIHFSGIGGLLSPALMKNGKTKKNDPRKDGNLKALHIPVGGHRFRPSLEDFLYFTIEECGFQRNEGWEKALKLSRNSWFDFQLQAAVRDNPAVAMKALQELGFKVSPPESGCPAPRRHSSW</sequence>
<evidence type="ECO:0000313" key="2">
    <source>
        <dbReference type="Proteomes" id="UP000218690"/>
    </source>
</evidence>
<comment type="caution">
    <text evidence="1">The sequence shown here is derived from an EMBL/GenBank/DDBJ whole genome shotgun (WGS) entry which is preliminary data.</text>
</comment>
<reference evidence="1 2" key="1">
    <citation type="submission" date="2017-09" db="EMBL/GenBank/DDBJ databases">
        <title>Draft Genome Sequence of Corynebacterium accolens AH4003.</title>
        <authorList>
            <person name="Chen Y."/>
            <person name="Oosthuysen W.F."/>
            <person name="Kelley S."/>
            <person name="Horswill A."/>
        </authorList>
    </citation>
    <scope>NUCLEOTIDE SEQUENCE [LARGE SCALE GENOMIC DNA]</scope>
    <source>
        <strain evidence="1 2">AH4003</strain>
    </source>
</reference>
<gene>
    <name evidence="1" type="ORF">COM45_07935</name>
</gene>
<organism evidence="1 2">
    <name type="scientific">Corynebacterium accolens</name>
    <dbReference type="NCBI Taxonomy" id="38284"/>
    <lineage>
        <taxon>Bacteria</taxon>
        <taxon>Bacillati</taxon>
        <taxon>Actinomycetota</taxon>
        <taxon>Actinomycetes</taxon>
        <taxon>Mycobacteriales</taxon>
        <taxon>Corynebacteriaceae</taxon>
        <taxon>Corynebacterium</taxon>
    </lineage>
</organism>
<dbReference type="EMBL" id="NWBP01000023">
    <property type="protein sequence ID" value="PCC82738.1"/>
    <property type="molecule type" value="Genomic_DNA"/>
</dbReference>
<dbReference type="Proteomes" id="UP000218690">
    <property type="component" value="Unassembled WGS sequence"/>
</dbReference>